<dbReference type="InterPro" id="IPR015424">
    <property type="entry name" value="PyrdxlP-dep_Trfase"/>
</dbReference>
<dbReference type="InterPro" id="IPR015422">
    <property type="entry name" value="PyrdxlP-dep_Trfase_small"/>
</dbReference>
<organism evidence="1 2">
    <name type="scientific">Breznakiella homolactica</name>
    <dbReference type="NCBI Taxonomy" id="2798577"/>
    <lineage>
        <taxon>Bacteria</taxon>
        <taxon>Pseudomonadati</taxon>
        <taxon>Spirochaetota</taxon>
        <taxon>Spirochaetia</taxon>
        <taxon>Spirochaetales</taxon>
        <taxon>Breznakiellaceae</taxon>
        <taxon>Breznakiella</taxon>
    </lineage>
</organism>
<evidence type="ECO:0008006" key="3">
    <source>
        <dbReference type="Google" id="ProtNLM"/>
    </source>
</evidence>
<dbReference type="KEGG" id="bhc:JFL75_00990"/>
<dbReference type="Gene3D" id="3.90.1150.10">
    <property type="entry name" value="Aspartate Aminotransferase, domain 1"/>
    <property type="match status" value="1"/>
</dbReference>
<reference evidence="1" key="1">
    <citation type="submission" date="2021-01" db="EMBL/GenBank/DDBJ databases">
        <title>Description of Breznakiella homolactica.</title>
        <authorList>
            <person name="Song Y."/>
            <person name="Brune A."/>
        </authorList>
    </citation>
    <scope>NUCLEOTIDE SEQUENCE</scope>
    <source>
        <strain evidence="1">RmG30</strain>
    </source>
</reference>
<sequence length="350" mass="39329">MKVGGMFCLESTQGEVQDFPGSLEGDLRFFMSGRCGIYYSLLDLKQRDEKLKAYLPAYTCETVIDSYVKAGYSLRFYDVSPELLTPVFDEAAIPDISVLNLCGYYGFSSYSRDFVRKCSDSGAAVLHDITHSVFSSDGIDGHAAYAAGSLRKWMGIPSGGIAVKRRGQFTLPTLPPEEEHIAGRIACFETREKVLKGEPGATEEAVGDIFWKTELRLRRMFDVFESDETSKEIIAHYPYRDAIAKRRENFRAVLERNPFSSSLRPVFPDLPEGVCPSHFPLYAEDRDRAQEILGRRGIKSTVYWPVPPHLDPADYPGAEYIYAHILSVPVDQRYSREEMDYLCDAIAAAG</sequence>
<proteinExistence type="predicted"/>
<dbReference type="SUPFAM" id="SSF53383">
    <property type="entry name" value="PLP-dependent transferases"/>
    <property type="match status" value="1"/>
</dbReference>
<dbReference type="AlphaFoldDB" id="A0A7T8BAH8"/>
<dbReference type="EMBL" id="CP067089">
    <property type="protein sequence ID" value="QQO09527.1"/>
    <property type="molecule type" value="Genomic_DNA"/>
</dbReference>
<dbReference type="RefSeq" id="WP_215626830.1">
    <property type="nucleotide sequence ID" value="NZ_CP067089.2"/>
</dbReference>
<protein>
    <recommendedName>
        <fullName evidence="3">dTDP-4-amino-4,6-dideoxygalactose transaminase</fullName>
    </recommendedName>
</protein>
<evidence type="ECO:0000313" key="1">
    <source>
        <dbReference type="EMBL" id="QQO09527.1"/>
    </source>
</evidence>
<accession>A0A7T8BAH8</accession>
<keyword evidence="2" id="KW-1185">Reference proteome</keyword>
<gene>
    <name evidence="1" type="ORF">JFL75_00990</name>
</gene>
<name>A0A7T8BAH8_9SPIR</name>
<dbReference type="Proteomes" id="UP000595917">
    <property type="component" value="Chromosome"/>
</dbReference>
<evidence type="ECO:0000313" key="2">
    <source>
        <dbReference type="Proteomes" id="UP000595917"/>
    </source>
</evidence>